<feature type="non-terminal residue" evidence="4">
    <location>
        <position position="1"/>
    </location>
</feature>
<feature type="domain" description="Epg5-like TPR" evidence="3">
    <location>
        <begin position="205"/>
        <end position="322"/>
    </location>
</feature>
<accession>A0AAV2R5P5</accession>
<organism evidence="4 5">
    <name type="scientific">Meganyctiphanes norvegica</name>
    <name type="common">Northern krill</name>
    <name type="synonym">Thysanopoda norvegica</name>
    <dbReference type="NCBI Taxonomy" id="48144"/>
    <lineage>
        <taxon>Eukaryota</taxon>
        <taxon>Metazoa</taxon>
        <taxon>Ecdysozoa</taxon>
        <taxon>Arthropoda</taxon>
        <taxon>Crustacea</taxon>
        <taxon>Multicrustacea</taxon>
        <taxon>Malacostraca</taxon>
        <taxon>Eumalacostraca</taxon>
        <taxon>Eucarida</taxon>
        <taxon>Euphausiacea</taxon>
        <taxon>Euphausiidae</taxon>
        <taxon>Meganyctiphanes</taxon>
    </lineage>
</organism>
<dbReference type="InterPro" id="IPR058750">
    <property type="entry name" value="TPR_Epg5"/>
</dbReference>
<gene>
    <name evidence="4" type="ORF">MNOR_LOCUS20204</name>
</gene>
<evidence type="ECO:0000313" key="5">
    <source>
        <dbReference type="Proteomes" id="UP001497623"/>
    </source>
</evidence>
<dbReference type="GO" id="GO:0097352">
    <property type="term" value="P:autophagosome maturation"/>
    <property type="evidence" value="ECO:0007669"/>
    <property type="project" value="TreeGrafter"/>
</dbReference>
<dbReference type="Proteomes" id="UP001497623">
    <property type="component" value="Unassembled WGS sequence"/>
</dbReference>
<proteinExistence type="inferred from homology"/>
<evidence type="ECO:0000256" key="1">
    <source>
        <dbReference type="ARBA" id="ARBA00010948"/>
    </source>
</evidence>
<sequence length="339" mass="37826">FCSHGPECLEALVNAGHYEAAISVLSHVTPLFFSQPEELISDDNFMKSVQKLLVADQTYMSMAKNLISPEFPGRILKLIAAMIIHHMRRFSGNKMEYGSSGISLWVQVFTGVPEWVHNRSALYILDIICSQAFHHIKLWHCINDAFAELMKGKSASSSTGTGTLSSLYSWLTSGTTAPNSLMVRSSAPEFPWFTAAVLQLETQHEITSGLWKNLLIEFHKNPDTTVEAALKKVCDDLVLGPVNSNLLSIYRWGQQVIDLHVGHPALPITLHCFFMMHLARTPPVSGNYDCGSVTQKFYEGYVNGAFLGKIKTKVLQATEYYEELLPQEPHGQQNAHNTQ</sequence>
<protein>
    <recommendedName>
        <fullName evidence="3">Epg5-like TPR domain-containing protein</fullName>
    </recommendedName>
</protein>
<comment type="similarity">
    <text evidence="1">Belongs to the EPG5 family.</text>
</comment>
<dbReference type="PANTHER" id="PTHR31139:SF4">
    <property type="entry name" value="ECTOPIC P GRANULES PROTEIN 5 HOMOLOG"/>
    <property type="match status" value="1"/>
</dbReference>
<reference evidence="4 5" key="1">
    <citation type="submission" date="2024-05" db="EMBL/GenBank/DDBJ databases">
        <authorList>
            <person name="Wallberg A."/>
        </authorList>
    </citation>
    <scope>NUCLEOTIDE SEQUENCE [LARGE SCALE GENOMIC DNA]</scope>
</reference>
<dbReference type="EMBL" id="CAXKWB010015447">
    <property type="protein sequence ID" value="CAL4113827.1"/>
    <property type="molecule type" value="Genomic_DNA"/>
</dbReference>
<name>A0AAV2R5P5_MEGNR</name>
<keyword evidence="5" id="KW-1185">Reference proteome</keyword>
<dbReference type="PANTHER" id="PTHR31139">
    <property type="entry name" value="ECTOPIC P GRANULES PROTEIN 5 HOMOLOG"/>
    <property type="match status" value="1"/>
</dbReference>
<evidence type="ECO:0000313" key="4">
    <source>
        <dbReference type="EMBL" id="CAL4113827.1"/>
    </source>
</evidence>
<evidence type="ECO:0000256" key="2">
    <source>
        <dbReference type="ARBA" id="ARBA00023006"/>
    </source>
</evidence>
<keyword evidence="2" id="KW-0072">Autophagy</keyword>
<dbReference type="AlphaFoldDB" id="A0AAV2R5P5"/>
<comment type="caution">
    <text evidence="4">The sequence shown here is derived from an EMBL/GenBank/DDBJ whole genome shotgun (WGS) entry which is preliminary data.</text>
</comment>
<dbReference type="InterPro" id="IPR051436">
    <property type="entry name" value="Autophagy-related_EPG5"/>
</dbReference>
<evidence type="ECO:0000259" key="3">
    <source>
        <dbReference type="Pfam" id="PF26573"/>
    </source>
</evidence>
<feature type="non-terminal residue" evidence="4">
    <location>
        <position position="339"/>
    </location>
</feature>
<dbReference type="GO" id="GO:0005737">
    <property type="term" value="C:cytoplasm"/>
    <property type="evidence" value="ECO:0007669"/>
    <property type="project" value="TreeGrafter"/>
</dbReference>
<dbReference type="Pfam" id="PF26573">
    <property type="entry name" value="TPR_Epg5_2"/>
    <property type="match status" value="1"/>
</dbReference>